<feature type="domain" description="DUF4283" evidence="1">
    <location>
        <begin position="11"/>
        <end position="75"/>
    </location>
</feature>
<proteinExistence type="predicted"/>
<name>A0AAP0WYA3_LIQFO</name>
<evidence type="ECO:0000313" key="3">
    <source>
        <dbReference type="Proteomes" id="UP001415857"/>
    </source>
</evidence>
<comment type="caution">
    <text evidence="2">The sequence shown here is derived from an EMBL/GenBank/DDBJ whole genome shotgun (WGS) entry which is preliminary data.</text>
</comment>
<dbReference type="Proteomes" id="UP001415857">
    <property type="component" value="Unassembled WGS sequence"/>
</dbReference>
<dbReference type="EMBL" id="JBBPBK010000006">
    <property type="protein sequence ID" value="KAK9283462.1"/>
    <property type="molecule type" value="Genomic_DNA"/>
</dbReference>
<dbReference type="InterPro" id="IPR025558">
    <property type="entry name" value="DUF4283"/>
</dbReference>
<organism evidence="2 3">
    <name type="scientific">Liquidambar formosana</name>
    <name type="common">Formosan gum</name>
    <dbReference type="NCBI Taxonomy" id="63359"/>
    <lineage>
        <taxon>Eukaryota</taxon>
        <taxon>Viridiplantae</taxon>
        <taxon>Streptophyta</taxon>
        <taxon>Embryophyta</taxon>
        <taxon>Tracheophyta</taxon>
        <taxon>Spermatophyta</taxon>
        <taxon>Magnoliopsida</taxon>
        <taxon>eudicotyledons</taxon>
        <taxon>Gunneridae</taxon>
        <taxon>Pentapetalae</taxon>
        <taxon>Saxifragales</taxon>
        <taxon>Altingiaceae</taxon>
        <taxon>Liquidambar</taxon>
    </lineage>
</organism>
<evidence type="ECO:0000313" key="2">
    <source>
        <dbReference type="EMBL" id="KAK9283462.1"/>
    </source>
</evidence>
<accession>A0AAP0WYA3</accession>
<protein>
    <recommendedName>
        <fullName evidence="1">DUF4283 domain-containing protein</fullName>
    </recommendedName>
</protein>
<reference evidence="2 3" key="1">
    <citation type="journal article" date="2024" name="Plant J.">
        <title>Genome sequences and population genomics reveal climatic adaptation and genomic divergence between two closely related sweetgum species.</title>
        <authorList>
            <person name="Xu W.Q."/>
            <person name="Ren C.Q."/>
            <person name="Zhang X.Y."/>
            <person name="Comes H.P."/>
            <person name="Liu X.H."/>
            <person name="Li Y.G."/>
            <person name="Kettle C.J."/>
            <person name="Jalonen R."/>
            <person name="Gaisberger H."/>
            <person name="Ma Y.Z."/>
            <person name="Qiu Y.X."/>
        </authorList>
    </citation>
    <scope>NUCLEOTIDE SEQUENCE [LARGE SCALE GENOMIC DNA]</scope>
    <source>
        <strain evidence="2">Hangzhou</strain>
    </source>
</reference>
<dbReference type="AlphaFoldDB" id="A0AAP0WYA3"/>
<gene>
    <name evidence="2" type="ORF">L1049_011707</name>
</gene>
<evidence type="ECO:0000259" key="1">
    <source>
        <dbReference type="Pfam" id="PF14111"/>
    </source>
</evidence>
<dbReference type="Pfam" id="PF14111">
    <property type="entry name" value="DUF4283"/>
    <property type="match status" value="1"/>
</dbReference>
<sequence>MLPVLCRGISKEKANFCLVGKLLTDRPFNAEALKLTLEMIWRPVKGLTSVGIGKNLFLFQFNHSLDRRCVLDNGP</sequence>
<keyword evidence="3" id="KW-1185">Reference proteome</keyword>